<feature type="domain" description="Helicase C-terminal" evidence="12">
    <location>
        <begin position="789"/>
        <end position="944"/>
    </location>
</feature>
<dbReference type="InterPro" id="IPR000330">
    <property type="entry name" value="SNF2_N"/>
</dbReference>
<dbReference type="PROSITE" id="PS51192">
    <property type="entry name" value="HELICASE_ATP_BIND_1"/>
    <property type="match status" value="1"/>
</dbReference>
<protein>
    <submittedName>
        <fullName evidence="13">Uncharacterized protein</fullName>
    </submittedName>
</protein>
<feature type="compositionally biased region" description="Acidic residues" evidence="9">
    <location>
        <begin position="289"/>
        <end position="302"/>
    </location>
</feature>
<dbReference type="GO" id="GO:0016787">
    <property type="term" value="F:hydrolase activity"/>
    <property type="evidence" value="ECO:0007669"/>
    <property type="project" value="UniProtKB-KW"/>
</dbReference>
<evidence type="ECO:0000256" key="8">
    <source>
        <dbReference type="PROSITE-ProRule" id="PRU10133"/>
    </source>
</evidence>
<dbReference type="GO" id="GO:0016740">
    <property type="term" value="F:transferase activity"/>
    <property type="evidence" value="ECO:0007669"/>
    <property type="project" value="UniProtKB-KW"/>
</dbReference>
<keyword evidence="2" id="KW-0808">Transferase</keyword>
<dbReference type="CDD" id="cd18793">
    <property type="entry name" value="SF2_C_SNF"/>
    <property type="match status" value="1"/>
</dbReference>
<dbReference type="InterPro" id="IPR023313">
    <property type="entry name" value="UBQ-conjugating_AS"/>
</dbReference>
<keyword evidence="5" id="KW-0378">Hydrolase</keyword>
<feature type="region of interest" description="Disordered" evidence="9">
    <location>
        <begin position="227"/>
        <end position="368"/>
    </location>
</feature>
<dbReference type="PROSITE" id="PS00183">
    <property type="entry name" value="UBC_1"/>
    <property type="match status" value="1"/>
</dbReference>
<organism evidence="13 14">
    <name type="scientific">Mycena citricolor</name>
    <dbReference type="NCBI Taxonomy" id="2018698"/>
    <lineage>
        <taxon>Eukaryota</taxon>
        <taxon>Fungi</taxon>
        <taxon>Dikarya</taxon>
        <taxon>Basidiomycota</taxon>
        <taxon>Agaricomycotina</taxon>
        <taxon>Agaricomycetes</taxon>
        <taxon>Agaricomycetidae</taxon>
        <taxon>Agaricales</taxon>
        <taxon>Marasmiineae</taxon>
        <taxon>Mycenaceae</taxon>
        <taxon>Mycena</taxon>
    </lineage>
</organism>
<dbReference type="GO" id="GO:0005634">
    <property type="term" value="C:nucleus"/>
    <property type="evidence" value="ECO:0007669"/>
    <property type="project" value="UniProtKB-SubCell"/>
</dbReference>
<dbReference type="InterPro" id="IPR000608">
    <property type="entry name" value="UBC"/>
</dbReference>
<dbReference type="InterPro" id="IPR016135">
    <property type="entry name" value="UBQ-conjugating_enzyme/RWD"/>
</dbReference>
<dbReference type="Gene3D" id="3.10.110.10">
    <property type="entry name" value="Ubiquitin Conjugating Enzyme"/>
    <property type="match status" value="1"/>
</dbReference>
<dbReference type="InterPro" id="IPR001650">
    <property type="entry name" value="Helicase_C-like"/>
</dbReference>
<feature type="region of interest" description="Disordered" evidence="9">
    <location>
        <begin position="1066"/>
        <end position="1110"/>
    </location>
</feature>
<feature type="compositionally biased region" description="Acidic residues" evidence="9">
    <location>
        <begin position="235"/>
        <end position="258"/>
    </location>
</feature>
<proteinExistence type="predicted"/>
<evidence type="ECO:0000256" key="1">
    <source>
        <dbReference type="ARBA" id="ARBA00004123"/>
    </source>
</evidence>
<dbReference type="FunFam" id="3.40.50.10810:FF:000019">
    <property type="entry name" value="DNA excision repair protein ERCC-6-like 2 isoform X1"/>
    <property type="match status" value="1"/>
</dbReference>
<feature type="domain" description="UBC core" evidence="10">
    <location>
        <begin position="1"/>
        <end position="150"/>
    </location>
</feature>
<keyword evidence="7" id="KW-0539">Nucleus</keyword>
<dbReference type="FunFam" id="3.10.110.10:FF:000051">
    <property type="entry name" value="ubiquitin-conjugating enzyme E2 R2-like"/>
    <property type="match status" value="1"/>
</dbReference>
<comment type="caution">
    <text evidence="13">The sequence shown here is derived from an EMBL/GenBank/DDBJ whole genome shotgun (WGS) entry which is preliminary data.</text>
</comment>
<gene>
    <name evidence="13" type="ORF">MYCIT1_LOCUS15809</name>
</gene>
<evidence type="ECO:0000256" key="4">
    <source>
        <dbReference type="ARBA" id="ARBA00022786"/>
    </source>
</evidence>
<keyword evidence="6" id="KW-0067">ATP-binding</keyword>
<feature type="domain" description="Helicase ATP-binding" evidence="11">
    <location>
        <begin position="410"/>
        <end position="605"/>
    </location>
</feature>
<evidence type="ECO:0000313" key="14">
    <source>
        <dbReference type="Proteomes" id="UP001295794"/>
    </source>
</evidence>
<evidence type="ECO:0000259" key="11">
    <source>
        <dbReference type="PROSITE" id="PS51192"/>
    </source>
</evidence>
<dbReference type="InterPro" id="IPR050496">
    <property type="entry name" value="SNF2_RAD54_helicase_repair"/>
</dbReference>
<dbReference type="InterPro" id="IPR014001">
    <property type="entry name" value="Helicase_ATP-bd"/>
</dbReference>
<keyword evidence="4" id="KW-0833">Ubl conjugation pathway</keyword>
<dbReference type="Pfam" id="PF00271">
    <property type="entry name" value="Helicase_C"/>
    <property type="match status" value="1"/>
</dbReference>
<dbReference type="InterPro" id="IPR049730">
    <property type="entry name" value="SNF2/RAD54-like_C"/>
</dbReference>
<keyword evidence="3" id="KW-0547">Nucleotide-binding</keyword>
<reference evidence="13" key="1">
    <citation type="submission" date="2023-11" db="EMBL/GenBank/DDBJ databases">
        <authorList>
            <person name="De Vega J J."/>
            <person name="De Vega J J."/>
        </authorList>
    </citation>
    <scope>NUCLEOTIDE SEQUENCE</scope>
</reference>
<comment type="subcellular location">
    <subcellularLocation>
        <location evidence="1">Nucleus</location>
    </subcellularLocation>
</comment>
<dbReference type="GO" id="GO:0005524">
    <property type="term" value="F:ATP binding"/>
    <property type="evidence" value="ECO:0007669"/>
    <property type="project" value="InterPro"/>
</dbReference>
<evidence type="ECO:0000259" key="10">
    <source>
        <dbReference type="PROSITE" id="PS50127"/>
    </source>
</evidence>
<dbReference type="PANTHER" id="PTHR45629">
    <property type="entry name" value="SNF2/RAD54 FAMILY MEMBER"/>
    <property type="match status" value="1"/>
</dbReference>
<accession>A0AAD2H8W2</accession>
<keyword evidence="14" id="KW-1185">Reference proteome</keyword>
<dbReference type="Pfam" id="PF00179">
    <property type="entry name" value="UQ_con"/>
    <property type="match status" value="1"/>
</dbReference>
<evidence type="ECO:0000256" key="7">
    <source>
        <dbReference type="ARBA" id="ARBA00023242"/>
    </source>
</evidence>
<evidence type="ECO:0000256" key="9">
    <source>
        <dbReference type="SAM" id="MobiDB-lite"/>
    </source>
</evidence>
<feature type="active site" description="Glycyl thioester intermediate" evidence="8">
    <location>
        <position position="72"/>
    </location>
</feature>
<dbReference type="SUPFAM" id="SSF54495">
    <property type="entry name" value="UBC-like"/>
    <property type="match status" value="1"/>
</dbReference>
<evidence type="ECO:0000256" key="3">
    <source>
        <dbReference type="ARBA" id="ARBA00022741"/>
    </source>
</evidence>
<evidence type="ECO:0000256" key="6">
    <source>
        <dbReference type="ARBA" id="ARBA00022840"/>
    </source>
</evidence>
<dbReference type="InterPro" id="IPR038718">
    <property type="entry name" value="SNF2-like_sf"/>
</dbReference>
<dbReference type="InterPro" id="IPR027417">
    <property type="entry name" value="P-loop_NTPase"/>
</dbReference>
<dbReference type="PROSITE" id="PS51194">
    <property type="entry name" value="HELICASE_CTER"/>
    <property type="match status" value="1"/>
</dbReference>
<dbReference type="Gene3D" id="3.40.50.10810">
    <property type="entry name" value="Tandem AAA-ATPase domain"/>
    <property type="match status" value="1"/>
</dbReference>
<dbReference type="PANTHER" id="PTHR45629:SF7">
    <property type="entry name" value="DNA EXCISION REPAIR PROTEIN ERCC-6-RELATED"/>
    <property type="match status" value="1"/>
</dbReference>
<evidence type="ECO:0000313" key="13">
    <source>
        <dbReference type="EMBL" id="CAK5270975.1"/>
    </source>
</evidence>
<dbReference type="SMART" id="SM00490">
    <property type="entry name" value="HELICc"/>
    <property type="match status" value="1"/>
</dbReference>
<evidence type="ECO:0000256" key="2">
    <source>
        <dbReference type="ARBA" id="ARBA00022679"/>
    </source>
</evidence>
<dbReference type="AlphaFoldDB" id="A0AAD2H8W2"/>
<name>A0AAD2H8W2_9AGAR</name>
<dbReference type="PROSITE" id="PS50127">
    <property type="entry name" value="UBC_2"/>
    <property type="match status" value="1"/>
</dbReference>
<feature type="compositionally biased region" description="Basic residues" evidence="9">
    <location>
        <begin position="168"/>
        <end position="180"/>
    </location>
</feature>
<feature type="region of interest" description="Disordered" evidence="9">
    <location>
        <begin position="144"/>
        <end position="212"/>
    </location>
</feature>
<evidence type="ECO:0000256" key="5">
    <source>
        <dbReference type="ARBA" id="ARBA00022801"/>
    </source>
</evidence>
<dbReference type="SMART" id="SM00212">
    <property type="entry name" value="UBCc"/>
    <property type="match status" value="1"/>
</dbReference>
<evidence type="ECO:0000259" key="12">
    <source>
        <dbReference type="PROSITE" id="PS51194"/>
    </source>
</evidence>
<dbReference type="SMART" id="SM00487">
    <property type="entry name" value="DEXDc"/>
    <property type="match status" value="1"/>
</dbReference>
<feature type="compositionally biased region" description="Basic residues" evidence="9">
    <location>
        <begin position="1070"/>
        <end position="1079"/>
    </location>
</feature>
<dbReference type="SUPFAM" id="SSF52540">
    <property type="entry name" value="P-loop containing nucleoside triphosphate hydrolases"/>
    <property type="match status" value="2"/>
</dbReference>
<dbReference type="EMBL" id="CAVNYO010000169">
    <property type="protein sequence ID" value="CAK5270975.1"/>
    <property type="molecule type" value="Genomic_DNA"/>
</dbReference>
<dbReference type="Proteomes" id="UP001295794">
    <property type="component" value="Unassembled WGS sequence"/>
</dbReference>
<sequence length="1187" mass="133181">MAWLLTSSSGLVDDDNLYEWDILIIGPRDTLYEGGFFKARLSFPPEFPLLPPKMRFITPMWHPNIYADGGVCISILHAPGEDQYGYEDAGERWMPVHTVESILISVISLLSSDTPNTDSPANLDAALEVRNNIEGNANSRVLSDFESDSEYDPGFIPGPVPIEELQSKKGKKKPQRRSLKRRDSMQSDTAEQPAKKRKRMGAPPTQRRGPVADSAHNVLLEFFEDIEPFSGGSSDEGDYFAQDEADQEDEDEEDDDDGHNDSDSVPRVNPFAAYRSNAAEGRPPMQPPDDPDATEPDTEDEIPISKQQRKASPTDDSVTESDTEPEIANARRAQPQSGSETEPDTEDEAPVSSHEEPKPGFPLQDGQRLLGPMMLDQKLDIKVPAAINTYLREYQRDGIRFFWERYKMGRGGLLGDDMGLVCATPSACKTIQVISFLSAIMHKKGVETDRERRREHVLKLQDGESWTKHRKLPPANATWPTCLIIAPNSVVMNWEKEFRTWGYFEVGVYLGPRKERKEVLDDFKKGRLDVVLTSQDVARLDMDHLDTLPWSCIFVDEAHKVKNSASQTAKAYQSFACICRFGLTGTAIQNSYDELWTQFDWTNPGEAGTRKQWKQLVSNPLKIGQSANATDAELVKAHDVARILHDKLLPRFFLRRTKDIIAHQLPNKTDSIVFCPLTSKQISVYKKILGMDEVQNLLMRDERCDCGSRKTRKKCCYPFNASTVLKTMSILIKLSNHLGLILPTSSDTPEQASPAARHRELARLAFPDGDEPVSGMAILKKQFCGKWVVLTELLAEWRKDKTNKVLIFTKSVKLLEMMSHHLKISTYNFLQLDGSTKRNERIPMIDRFNDDPDIFIFLISTMAGGTGLNLTGANKVVIFDPNWNPANDLQAMDRAFRFGQRRNVSVFRLLGAGSIEELIYARQVYKQQQMKIGYEASIQTRYFAGVQGDKSKQGELFGLENIFKLHEGTLATKTTIEKAHLTELDWALGSMEMPAGRRPAEISVVDIEKRTRDSEYGEFKGLGALLFDDAAPPAPKSESGAIQGMYIHQNPDLLVDSKVEQQRTKELVKKSRVSTRKARQPAAAKAPAVSNWPPKRFHKYKNPGTKPPVAAAASEAKKAGSSKPRAGHQFRLEDRITALIGTGMISGPSELAAFARTYTQEYSADERAYTMRLLDEYKQDSESDSDG</sequence>
<dbReference type="Gene3D" id="3.40.50.300">
    <property type="entry name" value="P-loop containing nucleotide triphosphate hydrolases"/>
    <property type="match status" value="1"/>
</dbReference>
<dbReference type="Pfam" id="PF00176">
    <property type="entry name" value="SNF2-rel_dom"/>
    <property type="match status" value="1"/>
</dbReference>